<reference evidence="1" key="1">
    <citation type="journal article" date="2021" name="Nat. Commun.">
        <title>Genetic determinants of endophytism in the Arabidopsis root mycobiome.</title>
        <authorList>
            <person name="Mesny F."/>
            <person name="Miyauchi S."/>
            <person name="Thiergart T."/>
            <person name="Pickel B."/>
            <person name="Atanasova L."/>
            <person name="Karlsson M."/>
            <person name="Huettel B."/>
            <person name="Barry K.W."/>
            <person name="Haridas S."/>
            <person name="Chen C."/>
            <person name="Bauer D."/>
            <person name="Andreopoulos W."/>
            <person name="Pangilinan J."/>
            <person name="LaButti K."/>
            <person name="Riley R."/>
            <person name="Lipzen A."/>
            <person name="Clum A."/>
            <person name="Drula E."/>
            <person name="Henrissat B."/>
            <person name="Kohler A."/>
            <person name="Grigoriev I.V."/>
            <person name="Martin F.M."/>
            <person name="Hacquard S."/>
        </authorList>
    </citation>
    <scope>NUCLEOTIDE SEQUENCE</scope>
    <source>
        <strain evidence="1">MPI-CAGE-CH-0243</strain>
    </source>
</reference>
<accession>A0A9P9CXL6</accession>
<evidence type="ECO:0000313" key="2">
    <source>
        <dbReference type="Proteomes" id="UP000700596"/>
    </source>
</evidence>
<gene>
    <name evidence="1" type="ORF">B0J11DRAFT_240582</name>
</gene>
<dbReference type="AlphaFoldDB" id="A0A9P9CXL6"/>
<dbReference type="OrthoDB" id="3794248at2759"/>
<evidence type="ECO:0000313" key="1">
    <source>
        <dbReference type="EMBL" id="KAH7108864.1"/>
    </source>
</evidence>
<dbReference type="EMBL" id="JAGMWT010000035">
    <property type="protein sequence ID" value="KAH7108864.1"/>
    <property type="molecule type" value="Genomic_DNA"/>
</dbReference>
<comment type="caution">
    <text evidence="1">The sequence shown here is derived from an EMBL/GenBank/DDBJ whole genome shotgun (WGS) entry which is preliminary data.</text>
</comment>
<sequence>MLCTRHTFQRRYLHLRPFSTSATALKFPQGKLSPADSKIDFLGIEKDWHARWEARGTKIQEERDAEHDHPLVPFYLNHIRRPTMLGTLQSMLAKRRIGAAHKCKTSMVEKIIFHYDASLSYSQKEAIDSYSQMYGRDIVRTAVIFSQSSDADTHSPIDEQSIMHAQGWLEGVWEAVRVAHISYDDTSICSGELVDLEAHDDPDMVDKFVDSMASDVESFVHVPPNNPRALDMDEDACALWLATQEAISAMTRQSEIVDSHKIQSRLSRLAGTIVECEGGDGQCWMDRSAHYHSTRILLSLMALFTPSFAEACWLALHYGHNQWQDGEINGEKKRGSSLSYEEKMMREDLVEYGYYDLPRQNDPRPLSSIFSQPFPVLESSKIIKLLIRVSTESELRVLRGGEVEHK</sequence>
<dbReference type="Gene3D" id="1.10.730.10">
    <property type="entry name" value="Isoleucyl-tRNA Synthetase, Domain 1"/>
    <property type="match status" value="1"/>
</dbReference>
<proteinExistence type="predicted"/>
<organism evidence="1 2">
    <name type="scientific">Dendryphion nanum</name>
    <dbReference type="NCBI Taxonomy" id="256645"/>
    <lineage>
        <taxon>Eukaryota</taxon>
        <taxon>Fungi</taxon>
        <taxon>Dikarya</taxon>
        <taxon>Ascomycota</taxon>
        <taxon>Pezizomycotina</taxon>
        <taxon>Dothideomycetes</taxon>
        <taxon>Pleosporomycetidae</taxon>
        <taxon>Pleosporales</taxon>
        <taxon>Torulaceae</taxon>
        <taxon>Dendryphion</taxon>
    </lineage>
</organism>
<dbReference type="Proteomes" id="UP000700596">
    <property type="component" value="Unassembled WGS sequence"/>
</dbReference>
<keyword evidence="2" id="KW-1185">Reference proteome</keyword>
<name>A0A9P9CXL6_9PLEO</name>
<protein>
    <submittedName>
        <fullName evidence="1">Uncharacterized protein</fullName>
    </submittedName>
</protein>